<evidence type="ECO:0000256" key="6">
    <source>
        <dbReference type="ARBA" id="ARBA00048277"/>
    </source>
</evidence>
<evidence type="ECO:0000256" key="4">
    <source>
        <dbReference type="ARBA" id="ARBA00039638"/>
    </source>
</evidence>
<comment type="catalytic activity">
    <reaction evidence="5">
        <text>octanoate + ATP + CoA = octanoyl-CoA + AMP + diphosphate</text>
        <dbReference type="Rhea" id="RHEA:33631"/>
        <dbReference type="ChEBI" id="CHEBI:25646"/>
        <dbReference type="ChEBI" id="CHEBI:30616"/>
        <dbReference type="ChEBI" id="CHEBI:33019"/>
        <dbReference type="ChEBI" id="CHEBI:57287"/>
        <dbReference type="ChEBI" id="CHEBI:57386"/>
        <dbReference type="ChEBI" id="CHEBI:456215"/>
    </reaction>
</comment>
<name>T1IQX2_STRMM</name>
<dbReference type="EMBL" id="AFFK01018409">
    <property type="status" value="NOT_ANNOTATED_CDS"/>
    <property type="molecule type" value="Genomic_DNA"/>
</dbReference>
<dbReference type="Gene3D" id="3.40.50.12780">
    <property type="entry name" value="N-terminal domain of ligase-like"/>
    <property type="match status" value="1"/>
</dbReference>
<evidence type="ECO:0000256" key="1">
    <source>
        <dbReference type="ARBA" id="ARBA00006432"/>
    </source>
</evidence>
<dbReference type="AlphaFoldDB" id="T1IQX2"/>
<dbReference type="InterPro" id="IPR042099">
    <property type="entry name" value="ANL_N_sf"/>
</dbReference>
<dbReference type="PhylomeDB" id="T1IQX2"/>
<dbReference type="GO" id="GO:0006631">
    <property type="term" value="P:fatty acid metabolic process"/>
    <property type="evidence" value="ECO:0007669"/>
    <property type="project" value="TreeGrafter"/>
</dbReference>
<reference evidence="10" key="1">
    <citation type="submission" date="2011-05" db="EMBL/GenBank/DDBJ databases">
        <authorList>
            <person name="Richards S.R."/>
            <person name="Qu J."/>
            <person name="Jiang H."/>
            <person name="Jhangiani S.N."/>
            <person name="Agravi P."/>
            <person name="Goodspeed R."/>
            <person name="Gross S."/>
            <person name="Mandapat C."/>
            <person name="Jackson L."/>
            <person name="Mathew T."/>
            <person name="Pu L."/>
            <person name="Thornton R."/>
            <person name="Saada N."/>
            <person name="Wilczek-Boney K.B."/>
            <person name="Lee S."/>
            <person name="Kovar C."/>
            <person name="Wu Y."/>
            <person name="Scherer S.E."/>
            <person name="Worley K.C."/>
            <person name="Muzny D.M."/>
            <person name="Gibbs R."/>
        </authorList>
    </citation>
    <scope>NUCLEOTIDE SEQUENCE</scope>
    <source>
        <strain evidence="10">Brora</strain>
    </source>
</reference>
<dbReference type="Pfam" id="PF00501">
    <property type="entry name" value="AMP-binding"/>
    <property type="match status" value="1"/>
</dbReference>
<dbReference type="FunFam" id="3.30.300.30:FF:000008">
    <property type="entry name" value="2,3-dihydroxybenzoate-AMP ligase"/>
    <property type="match status" value="1"/>
</dbReference>
<evidence type="ECO:0000313" key="10">
    <source>
        <dbReference type="Proteomes" id="UP000014500"/>
    </source>
</evidence>
<feature type="domain" description="AMP-dependent synthetase/ligase" evidence="7">
    <location>
        <begin position="38"/>
        <end position="410"/>
    </location>
</feature>
<dbReference type="InterPro" id="IPR000873">
    <property type="entry name" value="AMP-dep_synth/lig_dom"/>
</dbReference>
<dbReference type="Pfam" id="PF13193">
    <property type="entry name" value="AMP-binding_C"/>
    <property type="match status" value="1"/>
</dbReference>
<dbReference type="Gene3D" id="3.30.300.30">
    <property type="match status" value="1"/>
</dbReference>
<comment type="function">
    <text evidence="3">Acyl-CoA synthases catalyze the initial reaction in fatty acid metabolism, by forming a thioester with CoA. Has some preference toward medium-chain substrates. Plays a role in adipocyte differentiation.</text>
</comment>
<evidence type="ECO:0000256" key="2">
    <source>
        <dbReference type="ARBA" id="ARBA00022598"/>
    </source>
</evidence>
<dbReference type="OMA" id="ELNMTEY"/>
<feature type="domain" description="AMP-binding enzyme C-terminal" evidence="8">
    <location>
        <begin position="461"/>
        <end position="536"/>
    </location>
</feature>
<dbReference type="Proteomes" id="UP000014500">
    <property type="component" value="Unassembled WGS sequence"/>
</dbReference>
<evidence type="ECO:0000313" key="9">
    <source>
        <dbReference type="EnsemblMetazoa" id="SMAR003451-PA"/>
    </source>
</evidence>
<keyword evidence="10" id="KW-1185">Reference proteome</keyword>
<evidence type="ECO:0000259" key="7">
    <source>
        <dbReference type="Pfam" id="PF00501"/>
    </source>
</evidence>
<reference evidence="9" key="2">
    <citation type="submission" date="2015-02" db="UniProtKB">
        <authorList>
            <consortium name="EnsemblMetazoa"/>
        </authorList>
    </citation>
    <scope>IDENTIFICATION</scope>
</reference>
<accession>T1IQX2</accession>
<evidence type="ECO:0000256" key="3">
    <source>
        <dbReference type="ARBA" id="ARBA00037247"/>
    </source>
</evidence>
<dbReference type="InterPro" id="IPR025110">
    <property type="entry name" value="AMP-bd_C"/>
</dbReference>
<dbReference type="GO" id="GO:0031956">
    <property type="term" value="F:medium-chain fatty acid-CoA ligase activity"/>
    <property type="evidence" value="ECO:0007669"/>
    <property type="project" value="UniProtKB-EC"/>
</dbReference>
<dbReference type="STRING" id="126957.T1IQX2"/>
<comment type="similarity">
    <text evidence="1">Belongs to the ATP-dependent AMP-binding enzyme family.</text>
</comment>
<dbReference type="SUPFAM" id="SSF56801">
    <property type="entry name" value="Acetyl-CoA synthetase-like"/>
    <property type="match status" value="1"/>
</dbReference>
<dbReference type="InterPro" id="IPR045851">
    <property type="entry name" value="AMP-bd_C_sf"/>
</dbReference>
<dbReference type="HOGENOM" id="CLU_000022_59_7_1"/>
<evidence type="ECO:0000259" key="8">
    <source>
        <dbReference type="Pfam" id="PF13193"/>
    </source>
</evidence>
<keyword evidence="2" id="KW-0436">Ligase</keyword>
<protein>
    <recommendedName>
        <fullName evidence="4">Medium-chain acyl-CoA ligase ACSF2, mitochondrial</fullName>
    </recommendedName>
</protein>
<dbReference type="eggNOG" id="KOG1177">
    <property type="taxonomic scope" value="Eukaryota"/>
</dbReference>
<organism evidence="9 10">
    <name type="scientific">Strigamia maritima</name>
    <name type="common">European centipede</name>
    <name type="synonym">Geophilus maritimus</name>
    <dbReference type="NCBI Taxonomy" id="126957"/>
    <lineage>
        <taxon>Eukaryota</taxon>
        <taxon>Metazoa</taxon>
        <taxon>Ecdysozoa</taxon>
        <taxon>Arthropoda</taxon>
        <taxon>Myriapoda</taxon>
        <taxon>Chilopoda</taxon>
        <taxon>Pleurostigmophora</taxon>
        <taxon>Geophilomorpha</taxon>
        <taxon>Linotaeniidae</taxon>
        <taxon>Strigamia</taxon>
    </lineage>
</organism>
<sequence length="555" mass="61934">NFLRFGIQDSDDSERLKLSYFNNPGEQPLVGETLGQALEKRAKLHGNNEAIVFCQSKIRKTYAEFNADVDKFAAGLLAIGLVKGDRIGIWSPNHYEWVVTQFAAGLILVLINPAYQPRELEYCLNKVGVRALVAAESFKTQDYYKILTAVVQSLPDSKAGHIKDRLENFTHVIMISEKKYGGCFNFVEVSDCGQSSHIAQLRELENQIQFDDAANIQFTSGTTRFPKGTTLSHFNLINNCYIFGRCIGYDNTHRICVPNPLYHTMGCGMATLCAVLYGACLVYPGPSVIAKSTYQAVHDEKCTSLYGTPTMFIDVLGVMAGSTCPVELLKGCINKLNISNICVAYGTTECSPVITKTKAIDTIEQCTTTVGRVLEHTQVKLVDSISLRIVPVGATGELWARGYLVMREYWNDRGKTEESITQDGWYRTGDLATVDEAGYFKIVGRMKDMINRGGEKIYPREIEEFLHTHPKIAETHVVGVPDERLGEELCAWVKLKAGETLTTEEVKAFCKGNLSQFKIPRYIKFVDKFPLTVTGKVQKFIIRDQATTELKLKAV</sequence>
<dbReference type="PANTHER" id="PTHR43201">
    <property type="entry name" value="ACYL-COA SYNTHETASE"/>
    <property type="match status" value="1"/>
</dbReference>
<comment type="catalytic activity">
    <reaction evidence="6">
        <text>a medium-chain fatty acid + ATP + CoA = a medium-chain fatty acyl-CoA + AMP + diphosphate</text>
        <dbReference type="Rhea" id="RHEA:48340"/>
        <dbReference type="ChEBI" id="CHEBI:30616"/>
        <dbReference type="ChEBI" id="CHEBI:33019"/>
        <dbReference type="ChEBI" id="CHEBI:57287"/>
        <dbReference type="ChEBI" id="CHEBI:59558"/>
        <dbReference type="ChEBI" id="CHEBI:90546"/>
        <dbReference type="ChEBI" id="CHEBI:456215"/>
        <dbReference type="EC" id="6.2.1.2"/>
    </reaction>
</comment>
<proteinExistence type="inferred from homology"/>
<evidence type="ECO:0000256" key="5">
    <source>
        <dbReference type="ARBA" id="ARBA00047319"/>
    </source>
</evidence>
<dbReference type="PANTHER" id="PTHR43201:SF5">
    <property type="entry name" value="MEDIUM-CHAIN ACYL-COA LIGASE ACSF2, MITOCHONDRIAL"/>
    <property type="match status" value="1"/>
</dbReference>
<dbReference type="EnsemblMetazoa" id="SMAR003451-RA">
    <property type="protein sequence ID" value="SMAR003451-PA"/>
    <property type="gene ID" value="SMAR003451"/>
</dbReference>